<feature type="chain" id="PRO_5016905414" evidence="1">
    <location>
        <begin position="30"/>
        <end position="74"/>
    </location>
</feature>
<gene>
    <name evidence="2" type="ORF">DVA86_34050</name>
</gene>
<reference evidence="2 3" key="1">
    <citation type="submission" date="2018-07" db="EMBL/GenBank/DDBJ databases">
        <title>Draft genome of the type strain Streptomyces armeniacus ATCC 15676.</title>
        <authorList>
            <person name="Labana P."/>
            <person name="Gosse J.T."/>
            <person name="Boddy C.N."/>
        </authorList>
    </citation>
    <scope>NUCLEOTIDE SEQUENCE [LARGE SCALE GENOMIC DNA]</scope>
    <source>
        <strain evidence="2 3">ATCC 15676</strain>
    </source>
</reference>
<dbReference type="PROSITE" id="PS51318">
    <property type="entry name" value="TAT"/>
    <property type="match status" value="1"/>
</dbReference>
<sequence length="74" mass="7607">MRSRRIALVAATALGSLALVLGSSSTAQADTRPPLTKAECTASGGTIIPLGLTGVCMWFNADGTRDSAVITDWL</sequence>
<accession>A0A345XYV5</accession>
<proteinExistence type="predicted"/>
<evidence type="ECO:0000313" key="3">
    <source>
        <dbReference type="Proteomes" id="UP000254425"/>
    </source>
</evidence>
<dbReference type="InterPro" id="IPR006311">
    <property type="entry name" value="TAT_signal"/>
</dbReference>
<organism evidence="2 3">
    <name type="scientific">Streptomyces armeniacus</name>
    <dbReference type="NCBI Taxonomy" id="83291"/>
    <lineage>
        <taxon>Bacteria</taxon>
        <taxon>Bacillati</taxon>
        <taxon>Actinomycetota</taxon>
        <taxon>Actinomycetes</taxon>
        <taxon>Kitasatosporales</taxon>
        <taxon>Streptomycetaceae</taxon>
        <taxon>Streptomyces</taxon>
    </lineage>
</organism>
<dbReference type="KEGG" id="sarm:DVA86_34050"/>
<feature type="signal peptide" evidence="1">
    <location>
        <begin position="1"/>
        <end position="29"/>
    </location>
</feature>
<evidence type="ECO:0000256" key="1">
    <source>
        <dbReference type="SAM" id="SignalP"/>
    </source>
</evidence>
<keyword evidence="1" id="KW-0732">Signal</keyword>
<dbReference type="Proteomes" id="UP000254425">
    <property type="component" value="Chromosome"/>
</dbReference>
<name>A0A345XYV5_9ACTN</name>
<evidence type="ECO:0000313" key="2">
    <source>
        <dbReference type="EMBL" id="AXK36821.1"/>
    </source>
</evidence>
<protein>
    <submittedName>
        <fullName evidence="2">Uncharacterized protein</fullName>
    </submittedName>
</protein>
<dbReference type="EMBL" id="CP031320">
    <property type="protein sequence ID" value="AXK36821.1"/>
    <property type="molecule type" value="Genomic_DNA"/>
</dbReference>
<dbReference type="AlphaFoldDB" id="A0A345XYV5"/>
<keyword evidence="3" id="KW-1185">Reference proteome</keyword>